<comment type="caution">
    <text evidence="1">The sequence shown here is derived from an EMBL/GenBank/DDBJ whole genome shotgun (WGS) entry which is preliminary data.</text>
</comment>
<dbReference type="RefSeq" id="WP_191143536.1">
    <property type="nucleotide sequence ID" value="NZ_JACXAF010000003.1"/>
</dbReference>
<dbReference type="Proteomes" id="UP000638014">
    <property type="component" value="Unassembled WGS sequence"/>
</dbReference>
<evidence type="ECO:0000313" key="2">
    <source>
        <dbReference type="Proteomes" id="UP000638014"/>
    </source>
</evidence>
<dbReference type="AlphaFoldDB" id="A0A8J6QFI9"/>
<keyword evidence="2" id="KW-1185">Reference proteome</keyword>
<organism evidence="1 2">
    <name type="scientific">Neiella litorisoli</name>
    <dbReference type="NCBI Taxonomy" id="2771431"/>
    <lineage>
        <taxon>Bacteria</taxon>
        <taxon>Pseudomonadati</taxon>
        <taxon>Pseudomonadota</taxon>
        <taxon>Gammaproteobacteria</taxon>
        <taxon>Alteromonadales</taxon>
        <taxon>Echinimonadaceae</taxon>
        <taxon>Neiella</taxon>
    </lineage>
</organism>
<name>A0A8J6QFI9_9GAMM</name>
<reference evidence="1" key="1">
    <citation type="submission" date="2020-09" db="EMBL/GenBank/DDBJ databases">
        <title>A novel bacterium of genus Neiella, isolated from South China Sea.</title>
        <authorList>
            <person name="Huang H."/>
            <person name="Mo K."/>
            <person name="Hu Y."/>
        </authorList>
    </citation>
    <scope>NUCLEOTIDE SEQUENCE</scope>
    <source>
        <strain evidence="1">HB171785</strain>
    </source>
</reference>
<gene>
    <name evidence="1" type="ORF">IC617_03225</name>
</gene>
<sequence length="51" mass="5985">MNIPTTTVRSWLQRVNDIQHPVEQINAIERVIECFGSVELAKRYVETRTNQ</sequence>
<accession>A0A8J6QFI9</accession>
<proteinExistence type="predicted"/>
<dbReference type="EMBL" id="JACXAF010000003">
    <property type="protein sequence ID" value="MBD1388430.1"/>
    <property type="molecule type" value="Genomic_DNA"/>
</dbReference>
<protein>
    <submittedName>
        <fullName evidence="1">Uncharacterized protein</fullName>
    </submittedName>
</protein>
<evidence type="ECO:0000313" key="1">
    <source>
        <dbReference type="EMBL" id="MBD1388430.1"/>
    </source>
</evidence>